<keyword evidence="1" id="KW-1133">Transmembrane helix</keyword>
<comment type="caution">
    <text evidence="3">The sequence shown here is derived from an EMBL/GenBank/DDBJ whole genome shotgun (WGS) entry which is preliminary data.</text>
</comment>
<feature type="transmembrane region" description="Helical" evidence="1">
    <location>
        <begin position="229"/>
        <end position="248"/>
    </location>
</feature>
<feature type="non-terminal residue" evidence="3">
    <location>
        <position position="1"/>
    </location>
</feature>
<proteinExistence type="predicted"/>
<organism evidence="3 4">
    <name type="scientific">Litorilinea aerophila</name>
    <dbReference type="NCBI Taxonomy" id="1204385"/>
    <lineage>
        <taxon>Bacteria</taxon>
        <taxon>Bacillati</taxon>
        <taxon>Chloroflexota</taxon>
        <taxon>Caldilineae</taxon>
        <taxon>Caldilineales</taxon>
        <taxon>Caldilineaceae</taxon>
        <taxon>Litorilinea</taxon>
    </lineage>
</organism>
<dbReference type="RefSeq" id="WP_141612655.1">
    <property type="nucleotide sequence ID" value="NZ_VIGC02000088.1"/>
</dbReference>
<dbReference type="Proteomes" id="UP000317371">
    <property type="component" value="Unassembled WGS sequence"/>
</dbReference>
<name>A0A540V7Z6_9CHLR</name>
<feature type="domain" description="Transposase IS4-like" evidence="2">
    <location>
        <begin position="41"/>
        <end position="238"/>
    </location>
</feature>
<evidence type="ECO:0000259" key="2">
    <source>
        <dbReference type="Pfam" id="PF01609"/>
    </source>
</evidence>
<dbReference type="GO" id="GO:0006313">
    <property type="term" value="P:DNA transposition"/>
    <property type="evidence" value="ECO:0007669"/>
    <property type="project" value="InterPro"/>
</dbReference>
<dbReference type="OrthoDB" id="141460at2"/>
<dbReference type="SUPFAM" id="SSF53098">
    <property type="entry name" value="Ribonuclease H-like"/>
    <property type="match status" value="1"/>
</dbReference>
<evidence type="ECO:0000313" key="3">
    <source>
        <dbReference type="EMBL" id="TQE92851.1"/>
    </source>
</evidence>
<dbReference type="GO" id="GO:0004803">
    <property type="term" value="F:transposase activity"/>
    <property type="evidence" value="ECO:0007669"/>
    <property type="project" value="InterPro"/>
</dbReference>
<evidence type="ECO:0000256" key="1">
    <source>
        <dbReference type="SAM" id="Phobius"/>
    </source>
</evidence>
<accession>A0A540V7Z6</accession>
<keyword evidence="1" id="KW-0472">Membrane</keyword>
<dbReference type="InParanoid" id="A0A540V7Z6"/>
<evidence type="ECO:0000313" key="4">
    <source>
        <dbReference type="Proteomes" id="UP000317371"/>
    </source>
</evidence>
<dbReference type="InterPro" id="IPR012337">
    <property type="entry name" value="RNaseH-like_sf"/>
</dbReference>
<dbReference type="Pfam" id="PF01609">
    <property type="entry name" value="DDE_Tnp_1"/>
    <property type="match status" value="1"/>
</dbReference>
<gene>
    <name evidence="3" type="ORF">FKZ61_23745</name>
</gene>
<protein>
    <submittedName>
        <fullName evidence="3">IS4 family transposase</fullName>
    </submittedName>
</protein>
<dbReference type="NCBIfam" id="NF033591">
    <property type="entry name" value="transpos_IS4_2"/>
    <property type="match status" value="1"/>
</dbReference>
<dbReference type="EMBL" id="VIGC01000097">
    <property type="protein sequence ID" value="TQE92851.1"/>
    <property type="molecule type" value="Genomic_DNA"/>
</dbReference>
<dbReference type="GO" id="GO:0003677">
    <property type="term" value="F:DNA binding"/>
    <property type="evidence" value="ECO:0007669"/>
    <property type="project" value="InterPro"/>
</dbReference>
<dbReference type="InterPro" id="IPR002559">
    <property type="entry name" value="Transposase_11"/>
</dbReference>
<keyword evidence="1" id="KW-0812">Transmembrane</keyword>
<dbReference type="AlphaFoldDB" id="A0A540V7Z6"/>
<reference evidence="3 4" key="1">
    <citation type="submission" date="2019-06" db="EMBL/GenBank/DDBJ databases">
        <title>Genome sequence of Litorilinea aerophila BAA-2444.</title>
        <authorList>
            <person name="Maclea K.S."/>
            <person name="Maurais E.G."/>
            <person name="Iannazzi L.C."/>
        </authorList>
    </citation>
    <scope>NUCLEOTIDE SEQUENCE [LARGE SCALE GENOMIC DNA]</scope>
    <source>
        <strain evidence="3 4">ATCC BAA-2444</strain>
    </source>
</reference>
<dbReference type="InterPro" id="IPR047658">
    <property type="entry name" value="IS4-like_transpos"/>
</dbReference>
<keyword evidence="4" id="KW-1185">Reference proteome</keyword>
<sequence>RRFLSNRRLEVRRWYEPVVLELLRSAAGSPIRLVIDATKVGQSYRLLTLGLAYKRRTLPLVWSVHRGSRGHTSLADQVALFEAVRPFIPAGSEVWVLGDSEFQSVRLLQWLRQQGWHFLIRQRGSIKVRWPGGQWRKLSELTLAPGETRYLGWVHLTEKHDLPGFWLILHWERGEDEPWYLVSDCPGQRRLLNRYRIRMWIEEMYGDWKGHGFDLEATHLNDPDRISRLVLAVSLAFVWLISVGSWVVKRGWRHFVDVKSRRDKSYFRIGWDWIERCIRLGQPVPIRFTTYFPK</sequence>